<dbReference type="HOGENOM" id="CLU_2899121_0_0_5"/>
<reference evidence="1 2" key="1">
    <citation type="journal article" date="2011" name="BMC Genomics">
        <title>Genomic insights into an obligate epibiotic bacterial predator: Micavibrio aeruginosavorus ARL-13.</title>
        <authorList>
            <person name="Wang Z."/>
            <person name="Kadouri D."/>
            <person name="Wu M."/>
        </authorList>
    </citation>
    <scope>NUCLEOTIDE SEQUENCE [LARGE SCALE GENOMIC DNA]</scope>
    <source>
        <strain evidence="1 2">ARL-13</strain>
    </source>
</reference>
<sequence>MTARARYASKIPVSKPPAYPAVYGPNGMIVHGFYDAGFIPRFWVFEHIEDGRKRRKLIGLAP</sequence>
<dbReference type="EMBL" id="CP002382">
    <property type="protein sequence ID" value="AEP10346.1"/>
    <property type="molecule type" value="Genomic_DNA"/>
</dbReference>
<organism evidence="1 2">
    <name type="scientific">Micavibrio aeruginosavorus (strain ARL-13)</name>
    <dbReference type="NCBI Taxonomy" id="856793"/>
    <lineage>
        <taxon>Bacteria</taxon>
        <taxon>Pseudomonadati</taxon>
        <taxon>Bdellovibrionota</taxon>
        <taxon>Bdellovibrionia</taxon>
        <taxon>Bdellovibrionales</taxon>
        <taxon>Pseudobdellovibrionaceae</taxon>
        <taxon>Micavibrio</taxon>
    </lineage>
</organism>
<accession>G2KPX8</accession>
<dbReference type="STRING" id="856793.MICA_2038"/>
<protein>
    <submittedName>
        <fullName evidence="1">Uncharacterized protein</fullName>
    </submittedName>
</protein>
<dbReference type="Proteomes" id="UP000009286">
    <property type="component" value="Chromosome"/>
</dbReference>
<dbReference type="KEGG" id="mai:MICA_2038"/>
<gene>
    <name evidence="1" type="ordered locus">MICA_2038</name>
</gene>
<name>G2KPX8_MICAA</name>
<evidence type="ECO:0000313" key="2">
    <source>
        <dbReference type="Proteomes" id="UP000009286"/>
    </source>
</evidence>
<proteinExistence type="predicted"/>
<evidence type="ECO:0000313" key="1">
    <source>
        <dbReference type="EMBL" id="AEP10346.1"/>
    </source>
</evidence>
<keyword evidence="2" id="KW-1185">Reference proteome</keyword>
<dbReference type="AlphaFoldDB" id="G2KPX8"/>